<dbReference type="EMBL" id="JBBMFS010000016">
    <property type="protein sequence ID" value="MEQ2556019.1"/>
    <property type="molecule type" value="Genomic_DNA"/>
</dbReference>
<sequence length="232" mass="27080">MKFILSGDTHGTFDLDKIITFFQKQNTTYTKEDYLIICGDTGICGYSETEETKVRHILRNLPVTTLFIDGNHEDFKKLNAFPVEKWHGGNVHFIEKDIIHLMRGQIFNLGGITFFTFGGAYSPDRAYREEGISWFPEELPSQQEYLEGWENLKKSGFKVDYILTHTAPKNIIYKMGYKALSDRNEEAPLREFLQQVADHTDFKAWYFGHFHKDCKIADSFFCLYDILSLIQR</sequence>
<evidence type="ECO:0000259" key="1">
    <source>
        <dbReference type="Pfam" id="PF00149"/>
    </source>
</evidence>
<reference evidence="2" key="1">
    <citation type="submission" date="2024-03" db="EMBL/GenBank/DDBJ databases">
        <title>Human intestinal bacterial collection.</title>
        <authorList>
            <person name="Pauvert C."/>
            <person name="Hitch T.C.A."/>
            <person name="Clavel T."/>
        </authorList>
    </citation>
    <scope>NUCLEOTIDE SEQUENCE [LARGE SCALE GENOMIC DNA]</scope>
    <source>
        <strain evidence="2">CLA-AA-H89B</strain>
    </source>
</reference>
<evidence type="ECO:0000313" key="2">
    <source>
        <dbReference type="EMBL" id="MEQ2556019.1"/>
    </source>
</evidence>
<accession>A0ABV1H8H4</accession>
<gene>
    <name evidence="2" type="ORF">WMO37_13565</name>
</gene>
<dbReference type="InterPro" id="IPR029052">
    <property type="entry name" value="Metallo-depent_PP-like"/>
</dbReference>
<name>A0ABV1H8H4_9FIRM</name>
<dbReference type="SUPFAM" id="SSF56300">
    <property type="entry name" value="Metallo-dependent phosphatases"/>
    <property type="match status" value="1"/>
</dbReference>
<dbReference type="CDD" id="cd00838">
    <property type="entry name" value="MPP_superfamily"/>
    <property type="match status" value="1"/>
</dbReference>
<feature type="domain" description="Calcineurin-like phosphoesterase" evidence="1">
    <location>
        <begin position="1"/>
        <end position="212"/>
    </location>
</feature>
<proteinExistence type="predicted"/>
<dbReference type="Proteomes" id="UP001546774">
    <property type="component" value="Unassembled WGS sequence"/>
</dbReference>
<keyword evidence="3" id="KW-1185">Reference proteome</keyword>
<dbReference type="Gene3D" id="3.60.21.10">
    <property type="match status" value="1"/>
</dbReference>
<dbReference type="InterPro" id="IPR004843">
    <property type="entry name" value="Calcineurin-like_PHP"/>
</dbReference>
<organism evidence="2 3">
    <name type="scientific">Lachnospira intestinalis</name>
    <dbReference type="NCBI Taxonomy" id="3133158"/>
    <lineage>
        <taxon>Bacteria</taxon>
        <taxon>Bacillati</taxon>
        <taxon>Bacillota</taxon>
        <taxon>Clostridia</taxon>
        <taxon>Lachnospirales</taxon>
        <taxon>Lachnospiraceae</taxon>
        <taxon>Lachnospira</taxon>
    </lineage>
</organism>
<comment type="caution">
    <text evidence="2">The sequence shown here is derived from an EMBL/GenBank/DDBJ whole genome shotgun (WGS) entry which is preliminary data.</text>
</comment>
<evidence type="ECO:0000313" key="3">
    <source>
        <dbReference type="Proteomes" id="UP001546774"/>
    </source>
</evidence>
<protein>
    <submittedName>
        <fullName evidence="2">Metallophosphoesterase</fullName>
    </submittedName>
</protein>
<dbReference type="Pfam" id="PF00149">
    <property type="entry name" value="Metallophos"/>
    <property type="match status" value="1"/>
</dbReference>